<dbReference type="OrthoDB" id="10462270at2759"/>
<dbReference type="PROSITE" id="PS50088">
    <property type="entry name" value="ANK_REPEAT"/>
    <property type="match status" value="1"/>
</dbReference>
<evidence type="ECO:0000313" key="2">
    <source>
        <dbReference type="EMBL" id="CAB0028595.1"/>
    </source>
</evidence>
<evidence type="ECO:0000313" key="3">
    <source>
        <dbReference type="Proteomes" id="UP000479190"/>
    </source>
</evidence>
<dbReference type="InterPro" id="IPR002110">
    <property type="entry name" value="Ankyrin_rpt"/>
</dbReference>
<feature type="repeat" description="ANK" evidence="1">
    <location>
        <begin position="149"/>
        <end position="181"/>
    </location>
</feature>
<dbReference type="Proteomes" id="UP000479190">
    <property type="component" value="Unassembled WGS sequence"/>
</dbReference>
<evidence type="ECO:0000256" key="1">
    <source>
        <dbReference type="PROSITE-ProRule" id="PRU00023"/>
    </source>
</evidence>
<sequence length="207" mass="24043">MCLQTIKSRAKKLIRRRRKSLRETVNWEIEAERYAFLDRLFALLTDWVDWKGPLPNLRDSFSPEEIEYLLTDSTENYATREEDRYKAELIIEFVIKSGYKDEPEVDEDGKPLLGRTTAVHYALACGSGIVRDLFKIYDRLDVNYVDCKSGLTHFHVACLCGLYDVVEGFLERGQDPNCSTRECEPIALYPPLQLALKSKNNKWSNCY</sequence>
<dbReference type="Gene3D" id="1.25.40.20">
    <property type="entry name" value="Ankyrin repeat-containing domain"/>
    <property type="match status" value="1"/>
</dbReference>
<proteinExistence type="predicted"/>
<dbReference type="Pfam" id="PF12796">
    <property type="entry name" value="Ank_2"/>
    <property type="match status" value="1"/>
</dbReference>
<accession>A0A6H5HUP7</accession>
<dbReference type="InterPro" id="IPR036770">
    <property type="entry name" value="Ankyrin_rpt-contain_sf"/>
</dbReference>
<dbReference type="SUPFAM" id="SSF48403">
    <property type="entry name" value="Ankyrin repeat"/>
    <property type="match status" value="1"/>
</dbReference>
<dbReference type="EMBL" id="CADCXV010000158">
    <property type="protein sequence ID" value="CAB0028595.1"/>
    <property type="molecule type" value="Genomic_DNA"/>
</dbReference>
<keyword evidence="3" id="KW-1185">Reference proteome</keyword>
<gene>
    <name evidence="2" type="ORF">TBRA_LOCUS751</name>
</gene>
<dbReference type="AlphaFoldDB" id="A0A6H5HUP7"/>
<reference evidence="2 3" key="1">
    <citation type="submission" date="2020-02" db="EMBL/GenBank/DDBJ databases">
        <authorList>
            <person name="Ferguson B K."/>
        </authorList>
    </citation>
    <scope>NUCLEOTIDE SEQUENCE [LARGE SCALE GENOMIC DNA]</scope>
</reference>
<organism evidence="2 3">
    <name type="scientific">Trichogramma brassicae</name>
    <dbReference type="NCBI Taxonomy" id="86971"/>
    <lineage>
        <taxon>Eukaryota</taxon>
        <taxon>Metazoa</taxon>
        <taxon>Ecdysozoa</taxon>
        <taxon>Arthropoda</taxon>
        <taxon>Hexapoda</taxon>
        <taxon>Insecta</taxon>
        <taxon>Pterygota</taxon>
        <taxon>Neoptera</taxon>
        <taxon>Endopterygota</taxon>
        <taxon>Hymenoptera</taxon>
        <taxon>Apocrita</taxon>
        <taxon>Proctotrupomorpha</taxon>
        <taxon>Chalcidoidea</taxon>
        <taxon>Trichogrammatidae</taxon>
        <taxon>Trichogramma</taxon>
    </lineage>
</organism>
<keyword evidence="1" id="KW-0040">ANK repeat</keyword>
<name>A0A6H5HUP7_9HYME</name>
<protein>
    <submittedName>
        <fullName evidence="2">Uncharacterized protein</fullName>
    </submittedName>
</protein>